<dbReference type="EMBL" id="PCVK01000025">
    <property type="protein sequence ID" value="PIQ71906.1"/>
    <property type="molecule type" value="Genomic_DNA"/>
</dbReference>
<accession>A0A2H0KL03</accession>
<dbReference type="InterPro" id="IPR029063">
    <property type="entry name" value="SAM-dependent_MTases_sf"/>
</dbReference>
<dbReference type="Proteomes" id="UP000229497">
    <property type="component" value="Unassembled WGS sequence"/>
</dbReference>
<name>A0A2H0KL03_9BACT</name>
<gene>
    <name evidence="1" type="ORF">COV87_00820</name>
</gene>
<feature type="non-terminal residue" evidence="1">
    <location>
        <position position="1"/>
    </location>
</feature>
<protein>
    <recommendedName>
        <fullName evidence="3">Class I SAM-dependent methyltransferase</fullName>
    </recommendedName>
</protein>
<proteinExistence type="predicted"/>
<organism evidence="1 2">
    <name type="scientific">Candidatus Roizmanbacteria bacterium CG11_big_fil_rev_8_21_14_0_20_37_16</name>
    <dbReference type="NCBI Taxonomy" id="1974857"/>
    <lineage>
        <taxon>Bacteria</taxon>
        <taxon>Candidatus Roizmaniibacteriota</taxon>
    </lineage>
</organism>
<dbReference type="AlphaFoldDB" id="A0A2H0KL03"/>
<evidence type="ECO:0000313" key="2">
    <source>
        <dbReference type="Proteomes" id="UP000229497"/>
    </source>
</evidence>
<comment type="caution">
    <text evidence="1">The sequence shown here is derived from an EMBL/GenBank/DDBJ whole genome shotgun (WGS) entry which is preliminary data.</text>
</comment>
<evidence type="ECO:0008006" key="3">
    <source>
        <dbReference type="Google" id="ProtNLM"/>
    </source>
</evidence>
<dbReference type="SUPFAM" id="SSF53335">
    <property type="entry name" value="S-adenosyl-L-methionine-dependent methyltransferases"/>
    <property type="match status" value="1"/>
</dbReference>
<sequence>TIKNKYYPKQNIFLLRSLFDKAITQFKNNSINLLHIDGLHTYEAVKHDFDNWYKKVKIDGIIIFHDTNEKKDDFGVYQLWDKLKNDFKIRGIKCTI</sequence>
<dbReference type="Pfam" id="PF13578">
    <property type="entry name" value="Methyltransf_24"/>
    <property type="match status" value="1"/>
</dbReference>
<evidence type="ECO:0000313" key="1">
    <source>
        <dbReference type="EMBL" id="PIQ71906.1"/>
    </source>
</evidence>
<dbReference type="Gene3D" id="3.40.50.150">
    <property type="entry name" value="Vaccinia Virus protein VP39"/>
    <property type="match status" value="1"/>
</dbReference>
<reference evidence="1 2" key="1">
    <citation type="submission" date="2017-09" db="EMBL/GenBank/DDBJ databases">
        <title>Depth-based differentiation of microbial function through sediment-hosted aquifers and enrichment of novel symbionts in the deep terrestrial subsurface.</title>
        <authorList>
            <person name="Probst A.J."/>
            <person name="Ladd B."/>
            <person name="Jarett J.K."/>
            <person name="Geller-Mcgrath D.E."/>
            <person name="Sieber C.M."/>
            <person name="Emerson J.B."/>
            <person name="Anantharaman K."/>
            <person name="Thomas B.C."/>
            <person name="Malmstrom R."/>
            <person name="Stieglmeier M."/>
            <person name="Klingl A."/>
            <person name="Woyke T."/>
            <person name="Ryan C.M."/>
            <person name="Banfield J.F."/>
        </authorList>
    </citation>
    <scope>NUCLEOTIDE SEQUENCE [LARGE SCALE GENOMIC DNA]</scope>
    <source>
        <strain evidence="1">CG11_big_fil_rev_8_21_14_0_20_37_16</strain>
    </source>
</reference>